<accession>A0A1G6JKM6</accession>
<organism evidence="2 3">
    <name type="scientific">Sanguibacter gelidistatuariae</name>
    <dbReference type="NCBI Taxonomy" id="1814289"/>
    <lineage>
        <taxon>Bacteria</taxon>
        <taxon>Bacillati</taxon>
        <taxon>Actinomycetota</taxon>
        <taxon>Actinomycetes</taxon>
        <taxon>Micrococcales</taxon>
        <taxon>Sanguibacteraceae</taxon>
        <taxon>Sanguibacter</taxon>
    </lineage>
</organism>
<sequence length="138" mass="14682">MDNDDEAGAQAAAEYFMEVSGYAVRSQDLAEFTKLCDPESIYCSAVIEEVQADIAAGNVTVGGAKIFTTIAVDPPDEHPFYIVWGTLARTPFTVFDASGSIVDKLDGDDALDFAVAVQRQSDGQWVVRGAEAGVVQPS</sequence>
<reference evidence="2 3" key="1">
    <citation type="submission" date="2016-09" db="EMBL/GenBank/DDBJ databases">
        <authorList>
            <person name="Capua I."/>
            <person name="De Benedictis P."/>
            <person name="Joannis T."/>
            <person name="Lombin L.H."/>
            <person name="Cattoli G."/>
        </authorList>
    </citation>
    <scope>NUCLEOTIDE SEQUENCE [LARGE SCALE GENOMIC DNA]</scope>
    <source>
        <strain evidence="2 3">ISLP-3</strain>
    </source>
</reference>
<evidence type="ECO:0000313" key="3">
    <source>
        <dbReference type="Proteomes" id="UP000199039"/>
    </source>
</evidence>
<dbReference type="EMBL" id="FMYH01000002">
    <property type="protein sequence ID" value="SDC18985.1"/>
    <property type="molecule type" value="Genomic_DNA"/>
</dbReference>
<protein>
    <recommendedName>
        <fullName evidence="1">DUF6318 domain-containing protein</fullName>
    </recommendedName>
</protein>
<evidence type="ECO:0000259" key="1">
    <source>
        <dbReference type="Pfam" id="PF19843"/>
    </source>
</evidence>
<dbReference type="Proteomes" id="UP000199039">
    <property type="component" value="Unassembled WGS sequence"/>
</dbReference>
<gene>
    <name evidence="2" type="ORF">SAMN05216410_1354</name>
</gene>
<feature type="domain" description="DUF6318" evidence="1">
    <location>
        <begin position="1"/>
        <end position="130"/>
    </location>
</feature>
<dbReference type="AlphaFoldDB" id="A0A1G6JKM6"/>
<dbReference type="Pfam" id="PF19843">
    <property type="entry name" value="DUF6318"/>
    <property type="match status" value="1"/>
</dbReference>
<proteinExistence type="predicted"/>
<keyword evidence="3" id="KW-1185">Reference proteome</keyword>
<name>A0A1G6JKM6_9MICO</name>
<dbReference type="InterPro" id="IPR046281">
    <property type="entry name" value="DUF6318"/>
</dbReference>
<evidence type="ECO:0000313" key="2">
    <source>
        <dbReference type="EMBL" id="SDC18985.1"/>
    </source>
</evidence>